<proteinExistence type="predicted"/>
<sequence>MPRRAPARLAEDWPGDACRQRRRDAPAARAGRDDPGFFDEGRQHAHATIVPMLAGFGASDYADNLAYNDVYDRALESQTETKLDSGN</sequence>
<organism evidence="2">
    <name type="scientific">Burkholderia cenocepacia</name>
    <dbReference type="NCBI Taxonomy" id="95486"/>
    <lineage>
        <taxon>Bacteria</taxon>
        <taxon>Pseudomonadati</taxon>
        <taxon>Pseudomonadota</taxon>
        <taxon>Betaproteobacteria</taxon>
        <taxon>Burkholderiales</taxon>
        <taxon>Burkholderiaceae</taxon>
        <taxon>Burkholderia</taxon>
        <taxon>Burkholderia cepacia complex</taxon>
    </lineage>
</organism>
<accession>A0A071MA43</accession>
<name>A0A071MA43_9BURK</name>
<comment type="caution">
    <text evidence="2">The sequence shown here is derived from an EMBL/GenBank/DDBJ whole genome shotgun (WGS) entry which is preliminary data.</text>
</comment>
<dbReference type="AlphaFoldDB" id="A0A071MA43"/>
<dbReference type="EMBL" id="JJOA01000017">
    <property type="protein sequence ID" value="KEA57672.1"/>
    <property type="molecule type" value="Genomic_DNA"/>
</dbReference>
<gene>
    <name evidence="2" type="ORF">DT99_22035</name>
</gene>
<evidence type="ECO:0000256" key="1">
    <source>
        <dbReference type="SAM" id="MobiDB-lite"/>
    </source>
</evidence>
<feature type="region of interest" description="Disordered" evidence="1">
    <location>
        <begin position="1"/>
        <end position="40"/>
    </location>
</feature>
<protein>
    <submittedName>
        <fullName evidence="2">Uncharacterized protein</fullName>
    </submittedName>
</protein>
<reference evidence="2" key="1">
    <citation type="submission" date="2014-04" db="EMBL/GenBank/DDBJ databases">
        <title>In planta biocontrol of soil-borne Fusarium wilt of banana through a plant endophytic bacterium, Burkholderia cenocepacia 869T2.</title>
        <authorList>
            <person name="Ho Y.-N."/>
            <person name="Chiang H.-M."/>
            <person name="Chao C.-P."/>
            <person name="Su C.-C."/>
            <person name="Hsu H.-F."/>
            <person name="Guo C.-T."/>
            <person name="Hsieh J.-L."/>
            <person name="Huang C.-C."/>
        </authorList>
    </citation>
    <scope>NUCLEOTIDE SEQUENCE [LARGE SCALE GENOMIC DNA]</scope>
    <source>
        <strain evidence="2">869T2</strain>
    </source>
</reference>
<evidence type="ECO:0000313" key="2">
    <source>
        <dbReference type="EMBL" id="KEA57672.1"/>
    </source>
</evidence>
<feature type="compositionally biased region" description="Basic and acidic residues" evidence="1">
    <location>
        <begin position="23"/>
        <end position="40"/>
    </location>
</feature>